<dbReference type="AlphaFoldDB" id="A0A2S9T4A2"/>
<evidence type="ECO:0000313" key="3">
    <source>
        <dbReference type="Proteomes" id="UP000238281"/>
    </source>
</evidence>
<name>A0A2S9T4A2_9BACT</name>
<organism evidence="1 3">
    <name type="scientific">Aliarcobacter cryaerophilus</name>
    <dbReference type="NCBI Taxonomy" id="28198"/>
    <lineage>
        <taxon>Bacteria</taxon>
        <taxon>Pseudomonadati</taxon>
        <taxon>Campylobacterota</taxon>
        <taxon>Epsilonproteobacteria</taxon>
        <taxon>Campylobacterales</taxon>
        <taxon>Arcobacteraceae</taxon>
        <taxon>Aliarcobacter</taxon>
    </lineage>
</organism>
<dbReference type="RefSeq" id="WP_105915911.1">
    <property type="nucleotide sequence ID" value="NZ_CP060693.1"/>
</dbReference>
<sequence>MLNTKENIDFKKVNTNLKKELSLLGFDISNQSCLNLLSRAIGYQNYNTYLGLNPEIIKIDKISIKNFLKEETHKFLRFYNKENALNYLEIERLVYLTNYNEYEVFIDKEVSSIGDKYFLQFRLKNNETKRVLFAPEFQSFSLYVYPSIEEAYSDYHFQINSFENKENLKYFFRDTIKHLDGKRWYCEEIHNDLLNLMDFIYNDIDSFSNILKQYPEEVIKEKYQNSVSDFFK</sequence>
<evidence type="ECO:0000313" key="4">
    <source>
        <dbReference type="Proteomes" id="UP000515842"/>
    </source>
</evidence>
<dbReference type="EMBL" id="CP060693">
    <property type="protein sequence ID" value="QNM89429.1"/>
    <property type="molecule type" value="Genomic_DNA"/>
</dbReference>
<reference evidence="1 3" key="1">
    <citation type="submission" date="2017-09" db="EMBL/GenBank/DDBJ databases">
        <title>Reassesment of A. cryaerophilus.</title>
        <authorList>
            <person name="Perez-Cataluna A."/>
            <person name="Collado L."/>
            <person name="Salgado O."/>
            <person name="Lefinanco V."/>
            <person name="Figueras M.J."/>
        </authorList>
    </citation>
    <scope>NUCLEOTIDE SEQUENCE [LARGE SCALE GENOMIC DNA]</scope>
    <source>
        <strain evidence="1 3">LMG 10210</strain>
    </source>
</reference>
<gene>
    <name evidence="1" type="ORF">CJ673_09295</name>
    <name evidence="2" type="ORF">HOO34_07050</name>
</gene>
<accession>A0A2S9T4A2</accession>
<dbReference type="Proteomes" id="UP000238281">
    <property type="component" value="Unassembled WGS sequence"/>
</dbReference>
<protein>
    <submittedName>
        <fullName evidence="1">Uncharacterized protein</fullName>
    </submittedName>
</protein>
<proteinExistence type="predicted"/>
<dbReference type="EMBL" id="NXGE01000007">
    <property type="protein sequence ID" value="PRM93660.1"/>
    <property type="molecule type" value="Genomic_DNA"/>
</dbReference>
<evidence type="ECO:0000313" key="2">
    <source>
        <dbReference type="EMBL" id="QNM89429.1"/>
    </source>
</evidence>
<dbReference type="Proteomes" id="UP000515842">
    <property type="component" value="Chromosome"/>
</dbReference>
<evidence type="ECO:0000313" key="1">
    <source>
        <dbReference type="EMBL" id="PRM93660.1"/>
    </source>
</evidence>
<reference evidence="2 4" key="2">
    <citation type="journal article" date="2020" name="Front. Microbiol.">
        <title>Genomic Analysis and Antimicrobial Resistance of Aliarcobacter cryaerophilus Strains From German Water Poultry.</title>
        <authorList>
            <person name="Muller E."/>
            <person name="Hotzel H."/>
            <person name="Ahlers C."/>
            <person name="Hanel I."/>
            <person name="Tomaso H."/>
            <person name="Abdel-Glil M.Y."/>
        </authorList>
    </citation>
    <scope>NUCLEOTIDE SEQUENCE [LARGE SCALE GENOMIC DNA]</scope>
    <source>
        <strain evidence="2 4">16CS1285-4</strain>
    </source>
</reference>